<evidence type="ECO:0000259" key="14">
    <source>
        <dbReference type="Pfam" id="PF02737"/>
    </source>
</evidence>
<dbReference type="SUPFAM" id="SSF48179">
    <property type="entry name" value="6-phosphogluconate dehydrogenase C-terminal domain-like"/>
    <property type="match status" value="2"/>
</dbReference>
<dbReference type="UniPathway" id="UPA00659"/>
<dbReference type="RefSeq" id="WP_160425698.1">
    <property type="nucleotide sequence ID" value="NZ_WSTA01000061.1"/>
</dbReference>
<evidence type="ECO:0000256" key="5">
    <source>
        <dbReference type="ARBA" id="ARBA00022832"/>
    </source>
</evidence>
<organism evidence="15 16">
    <name type="scientific">Agromyces seonyuensis</name>
    <dbReference type="NCBI Taxonomy" id="2662446"/>
    <lineage>
        <taxon>Bacteria</taxon>
        <taxon>Bacillati</taxon>
        <taxon>Actinomycetota</taxon>
        <taxon>Actinomycetes</taxon>
        <taxon>Micrococcales</taxon>
        <taxon>Microbacteriaceae</taxon>
        <taxon>Agromyces</taxon>
    </lineage>
</organism>
<dbReference type="PANTHER" id="PTHR43612:SF3">
    <property type="entry name" value="TRIFUNCTIONAL ENZYME SUBUNIT ALPHA, MITOCHONDRIAL"/>
    <property type="match status" value="1"/>
</dbReference>
<comment type="pathway">
    <text evidence="2">Lipid metabolism; butanoate metabolism.</text>
</comment>
<reference evidence="15 16" key="1">
    <citation type="submission" date="2019-12" db="EMBL/GenBank/DDBJ databases">
        <authorList>
            <person name="Kim Y.S."/>
        </authorList>
    </citation>
    <scope>NUCLEOTIDE SEQUENCE [LARGE SCALE GENOMIC DNA]</scope>
    <source>
        <strain evidence="15 16">MMS17-SY077</strain>
    </source>
</reference>
<dbReference type="Proteomes" id="UP000438182">
    <property type="component" value="Unassembled WGS sequence"/>
</dbReference>
<evidence type="ECO:0000256" key="4">
    <source>
        <dbReference type="ARBA" id="ARBA00009463"/>
    </source>
</evidence>
<evidence type="ECO:0000256" key="2">
    <source>
        <dbReference type="ARBA" id="ARBA00005086"/>
    </source>
</evidence>
<keyword evidence="10" id="KW-0456">Lyase</keyword>
<dbReference type="InterPro" id="IPR008927">
    <property type="entry name" value="6-PGluconate_DH-like_C_sf"/>
</dbReference>
<evidence type="ECO:0000259" key="13">
    <source>
        <dbReference type="Pfam" id="PF00725"/>
    </source>
</evidence>
<evidence type="ECO:0000313" key="16">
    <source>
        <dbReference type="Proteomes" id="UP000438182"/>
    </source>
</evidence>
<dbReference type="GO" id="GO:0016509">
    <property type="term" value="F:long-chain (3S)-3-hydroxyacyl-CoA dehydrogenase (NAD+) activity"/>
    <property type="evidence" value="ECO:0007669"/>
    <property type="project" value="TreeGrafter"/>
</dbReference>
<comment type="similarity">
    <text evidence="3">In the central section; belongs to the 3-hydroxyacyl-CoA dehydrogenase family.</text>
</comment>
<feature type="domain" description="3-hydroxyacyl-CoA dehydrogenase C-terminal" evidence="13">
    <location>
        <begin position="516"/>
        <end position="616"/>
    </location>
</feature>
<dbReference type="Gene3D" id="3.90.226.10">
    <property type="entry name" value="2-enoyl-CoA Hydratase, Chain A, domain 1"/>
    <property type="match status" value="1"/>
</dbReference>
<evidence type="ECO:0000256" key="3">
    <source>
        <dbReference type="ARBA" id="ARBA00007005"/>
    </source>
</evidence>
<dbReference type="CDD" id="cd06558">
    <property type="entry name" value="crotonase-like"/>
    <property type="match status" value="1"/>
</dbReference>
<dbReference type="FunFam" id="1.10.1040.50:FF:000005">
    <property type="entry name" value="Probable 3-hydroxyacyl-CoA dehydrogenase"/>
    <property type="match status" value="1"/>
</dbReference>
<dbReference type="GO" id="GO:0004300">
    <property type="term" value="F:enoyl-CoA hydratase activity"/>
    <property type="evidence" value="ECO:0007669"/>
    <property type="project" value="TreeGrafter"/>
</dbReference>
<keyword evidence="16" id="KW-1185">Reference proteome</keyword>
<dbReference type="GO" id="GO:0070403">
    <property type="term" value="F:NAD+ binding"/>
    <property type="evidence" value="ECO:0007669"/>
    <property type="project" value="InterPro"/>
</dbReference>
<evidence type="ECO:0000256" key="8">
    <source>
        <dbReference type="ARBA" id="ARBA00023027"/>
    </source>
</evidence>
<feature type="domain" description="3-hydroxyacyl-CoA dehydrogenase NAD binding" evidence="14">
    <location>
        <begin position="335"/>
        <end position="513"/>
    </location>
</feature>
<dbReference type="InterPro" id="IPR050136">
    <property type="entry name" value="FA_oxidation_alpha_subunit"/>
</dbReference>
<dbReference type="InterPro" id="IPR006108">
    <property type="entry name" value="3HC_DH_C"/>
</dbReference>
<keyword evidence="9" id="KW-0443">Lipid metabolism</keyword>
<dbReference type="EMBL" id="WSTA01000061">
    <property type="protein sequence ID" value="MWB99447.1"/>
    <property type="molecule type" value="Genomic_DNA"/>
</dbReference>
<dbReference type="Pfam" id="PF00725">
    <property type="entry name" value="3HCDH"/>
    <property type="match status" value="1"/>
</dbReference>
<evidence type="ECO:0000256" key="7">
    <source>
        <dbReference type="ARBA" id="ARBA00023002"/>
    </source>
</evidence>
<comment type="similarity">
    <text evidence="4">Belongs to the 3-hydroxyacyl-CoA dehydrogenase family.</text>
</comment>
<comment type="catalytic activity">
    <reaction evidence="12">
        <text>a (3S)-3-hydroxyacyl-CoA + NAD(+) = a 3-oxoacyl-CoA + NADH + H(+)</text>
        <dbReference type="Rhea" id="RHEA:22432"/>
        <dbReference type="ChEBI" id="CHEBI:15378"/>
        <dbReference type="ChEBI" id="CHEBI:57318"/>
        <dbReference type="ChEBI" id="CHEBI:57540"/>
        <dbReference type="ChEBI" id="CHEBI:57945"/>
        <dbReference type="ChEBI" id="CHEBI:90726"/>
        <dbReference type="EC" id="1.1.1.35"/>
    </reaction>
</comment>
<accession>A0A6I4P6W9</accession>
<dbReference type="FunFam" id="3.90.226.10:FF:000047">
    <property type="entry name" value="Probable 3-hydroxyacyl-CoA dehydrogenase"/>
    <property type="match status" value="1"/>
</dbReference>
<sequence>MSDTITEARPDAGPAGYAGYAWEQHDDGVVVITLDDPDQAVNTMNPHYVDAMAATVDRLEAEADGIAGVVLASAKKSWFAGGDLNLLRRADPANAAEETAHVDDVKAVLRRLERLGKPVVAALNGTALGGGLEIALACHRRIAVDARGAQFGLPEVSLGLLPGGGGITRTVRMLGLQHALADVILPATKFGPADALAVGLLDEVVATPEELLPAAKAWIAANPAPVKPWDEPGFKLPGGSPNSPAFAGSLPAIPALLRKQTKGAPMPAPRAAMAAAVEGAYVDFETASKVETRYLVGLTHTQVAKNMIKAFFFDLQHINAGGSRPADIPKRQVRKVGVLGAGMMGAAIAYVSAKAGIDVVLKDVSLDAAERGKDYARGLEDKALARGTTTPERSAALLARITPTGEAADFAGVDFVIEAVFESPEVKRAVFAEIQDVVEPDAVLGSNTSTLPITLLAEGVERTEDFIGVHFFSPVDKMPLVEIVRGAKTSDETLARAFDYVLQIRKTPIVVNDRRGFFTSRVIGRFIAEAVAAVGEGVEPASVEQAALQAGYPAGALQLLDELTISLSRKIRLETRAAEEAEGGVWVEHPSEAVMDWMVEGAERPGRKAGGGFYDYDEHGRRVGIWPGLREQYGSGRTVLPLVDLQERMLFAEALDAIDCLDSGVLTSVPDANIGSIYGIGFPAWTGGVLQYVNQYEGGLPGFIARANELADAYGERFRPPASLLERAERGETYE</sequence>
<dbReference type="Pfam" id="PF00378">
    <property type="entry name" value="ECH_1"/>
    <property type="match status" value="1"/>
</dbReference>
<dbReference type="Gene3D" id="1.10.1040.50">
    <property type="match status" value="1"/>
</dbReference>
<dbReference type="SUPFAM" id="SSF52096">
    <property type="entry name" value="ClpP/crotonase"/>
    <property type="match status" value="1"/>
</dbReference>
<protein>
    <submittedName>
        <fullName evidence="15">3-hydroxyacyl-CoA dehydrogenase</fullName>
    </submittedName>
</protein>
<proteinExistence type="inferred from homology"/>
<evidence type="ECO:0000256" key="1">
    <source>
        <dbReference type="ARBA" id="ARBA00005005"/>
    </source>
</evidence>
<dbReference type="InterPro" id="IPR001753">
    <property type="entry name" value="Enoyl-CoA_hydra/iso"/>
</dbReference>
<name>A0A6I4P6W9_9MICO</name>
<dbReference type="InterPro" id="IPR006176">
    <property type="entry name" value="3-OHacyl-CoA_DH_NAD-bd"/>
</dbReference>
<comment type="pathway">
    <text evidence="1">Lipid metabolism; fatty acid beta-oxidation.</text>
</comment>
<keyword evidence="8" id="KW-0520">NAD</keyword>
<dbReference type="Gene3D" id="3.40.50.720">
    <property type="entry name" value="NAD(P)-binding Rossmann-like Domain"/>
    <property type="match status" value="1"/>
</dbReference>
<gene>
    <name evidence="15" type="ORF">GB864_12925</name>
</gene>
<keyword evidence="5" id="KW-0276">Fatty acid metabolism</keyword>
<evidence type="ECO:0000256" key="11">
    <source>
        <dbReference type="ARBA" id="ARBA00023268"/>
    </source>
</evidence>
<dbReference type="FunFam" id="3.40.50.720:FF:000009">
    <property type="entry name" value="Fatty oxidation complex, alpha subunit"/>
    <property type="match status" value="1"/>
</dbReference>
<dbReference type="Pfam" id="PF02737">
    <property type="entry name" value="3HCDH_N"/>
    <property type="match status" value="1"/>
</dbReference>
<dbReference type="AlphaFoldDB" id="A0A6I4P6W9"/>
<dbReference type="GO" id="GO:0006635">
    <property type="term" value="P:fatty acid beta-oxidation"/>
    <property type="evidence" value="ECO:0007669"/>
    <property type="project" value="UniProtKB-UniPathway"/>
</dbReference>
<keyword evidence="11" id="KW-0511">Multifunctional enzyme</keyword>
<dbReference type="SUPFAM" id="SSF51735">
    <property type="entry name" value="NAD(P)-binding Rossmann-fold domains"/>
    <property type="match status" value="1"/>
</dbReference>
<dbReference type="PANTHER" id="PTHR43612">
    <property type="entry name" value="TRIFUNCTIONAL ENZYME SUBUNIT ALPHA"/>
    <property type="match status" value="1"/>
</dbReference>
<keyword evidence="7" id="KW-0560">Oxidoreductase</keyword>
<keyword evidence="6" id="KW-0442">Lipid degradation</keyword>
<evidence type="ECO:0000256" key="9">
    <source>
        <dbReference type="ARBA" id="ARBA00023098"/>
    </source>
</evidence>
<dbReference type="InterPro" id="IPR029045">
    <property type="entry name" value="ClpP/crotonase-like_dom_sf"/>
</dbReference>
<evidence type="ECO:0000313" key="15">
    <source>
        <dbReference type="EMBL" id="MWB99447.1"/>
    </source>
</evidence>
<evidence type="ECO:0000256" key="10">
    <source>
        <dbReference type="ARBA" id="ARBA00023239"/>
    </source>
</evidence>
<evidence type="ECO:0000256" key="6">
    <source>
        <dbReference type="ARBA" id="ARBA00022963"/>
    </source>
</evidence>
<dbReference type="InterPro" id="IPR036291">
    <property type="entry name" value="NAD(P)-bd_dom_sf"/>
</dbReference>
<evidence type="ECO:0000256" key="12">
    <source>
        <dbReference type="ARBA" id="ARBA00049556"/>
    </source>
</evidence>
<comment type="caution">
    <text evidence="15">The sequence shown here is derived from an EMBL/GenBank/DDBJ whole genome shotgun (WGS) entry which is preliminary data.</text>
</comment>